<dbReference type="Proteomes" id="UP001465153">
    <property type="component" value="Unassembled WGS sequence"/>
</dbReference>
<evidence type="ECO:0000256" key="4">
    <source>
        <dbReference type="ARBA" id="ARBA00022679"/>
    </source>
</evidence>
<dbReference type="InterPro" id="IPR002052">
    <property type="entry name" value="DNA_methylase_N6_adenine_CS"/>
</dbReference>
<keyword evidence="4" id="KW-0808">Transferase</keyword>
<evidence type="ECO:0000256" key="3">
    <source>
        <dbReference type="ARBA" id="ARBA00022603"/>
    </source>
</evidence>
<comment type="similarity">
    <text evidence="1">Belongs to the N(4)/N(6)-methyltransferase family.</text>
</comment>
<evidence type="ECO:0000256" key="6">
    <source>
        <dbReference type="ARBA" id="ARBA00047942"/>
    </source>
</evidence>
<evidence type="ECO:0000313" key="9">
    <source>
        <dbReference type="Proteomes" id="UP001465153"/>
    </source>
</evidence>
<evidence type="ECO:0000256" key="1">
    <source>
        <dbReference type="ARBA" id="ARBA00006594"/>
    </source>
</evidence>
<protein>
    <recommendedName>
        <fullName evidence="2">site-specific DNA-methyltransferase (adenine-specific)</fullName>
        <ecNumber evidence="2">2.1.1.72</ecNumber>
    </recommendedName>
</protein>
<dbReference type="PIRSF" id="PIRSF015855">
    <property type="entry name" value="TypeIII_Mtase_mKpnI"/>
    <property type="match status" value="1"/>
</dbReference>
<dbReference type="InterPro" id="IPR029063">
    <property type="entry name" value="SAM-dependent_MTases_sf"/>
</dbReference>
<gene>
    <name evidence="8" type="ORF">NBRC116591_22650</name>
</gene>
<evidence type="ECO:0000259" key="7">
    <source>
        <dbReference type="Pfam" id="PF01555"/>
    </source>
</evidence>
<organism evidence="8 9">
    <name type="scientific">Sessilibacter corallicola</name>
    <dbReference type="NCBI Taxonomy" id="2904075"/>
    <lineage>
        <taxon>Bacteria</taxon>
        <taxon>Pseudomonadati</taxon>
        <taxon>Pseudomonadota</taxon>
        <taxon>Gammaproteobacteria</taxon>
        <taxon>Cellvibrionales</taxon>
        <taxon>Cellvibrionaceae</taxon>
        <taxon>Sessilibacter</taxon>
    </lineage>
</organism>
<dbReference type="EMBL" id="BAABWN010000007">
    <property type="protein sequence ID" value="GAA6168454.1"/>
    <property type="molecule type" value="Genomic_DNA"/>
</dbReference>
<dbReference type="PROSITE" id="PS00092">
    <property type="entry name" value="N6_MTASE"/>
    <property type="match status" value="1"/>
</dbReference>
<keyword evidence="3" id="KW-0489">Methyltransferase</keyword>
<dbReference type="PRINTS" id="PR00506">
    <property type="entry name" value="D21N6MTFRASE"/>
</dbReference>
<reference evidence="8 9" key="1">
    <citation type="submission" date="2024-04" db="EMBL/GenBank/DDBJ databases">
        <title>Draft genome sequence of Sessilibacter corallicola NBRC 116591.</title>
        <authorList>
            <person name="Miyakawa T."/>
            <person name="Kusuya Y."/>
            <person name="Miura T."/>
        </authorList>
    </citation>
    <scope>NUCLEOTIDE SEQUENCE [LARGE SCALE GENOMIC DNA]</scope>
    <source>
        <strain evidence="8 9">KU-00831-HH</strain>
    </source>
</reference>
<sequence>MGSEMKKVELEDGQSADIVSENVSKLKELFPDAFSEGGVNFDTLRQLLGDASVLDEGEEKYGLNWHGKKKARQIALTPSTGTLLPCPDESVNWENTQNLFIEGDNLEVLKLLQKSYANKVKMIYIDPPYNTGSEFIYPDKFVEGLETYLRYSGQKNEEGEWEISESGREKTGRKHGNWLSMMYPRLFLAKSLLRQDGVLFVSIDDNEVGNIKGVLNEIFGEENFVGQMVWKKKYIGGKHAKHFVDLHEYVLVYAKNILDLPEILMDRPAAELEKFKLEDEFFDERGKYYTRPLKSNLGLRKTLIYPIEMPDGTIIDTQWMVARETFDQLVKDGRIVFMKKRDGTYNVHRKYYQNDGGGSVKVPSLIDEVSNADGKVEMKSLFQIQEGREIPFDNPKPTEFISYLMKPVLGKNDIVLDFFAGSASTAHTALKLNCSDSGNRKYILVQLPEICPDNSPAREQGYSTISDVAKERLRKVKENLLDGLKMDNLDLGFKVFKLSSSNIRAWNPDRTDLEESLLSHEEHLVEGRSEQDVLYELLLKRGVDLAVPIESREVAGKNIYSIGYGVLFACLDESIAKEQVEDIAQGIIAWYGELAPSSDTHVFFRDSAFRDDVSKTNMAAILEQNGITHVRSL</sequence>
<proteinExistence type="inferred from homology"/>
<comment type="catalytic activity">
    <reaction evidence="6">
        <text>a 2'-deoxyadenosine in DNA + S-adenosyl-L-methionine = an N(6)-methyl-2'-deoxyadenosine in DNA + S-adenosyl-L-homocysteine + H(+)</text>
        <dbReference type="Rhea" id="RHEA:15197"/>
        <dbReference type="Rhea" id="RHEA-COMP:12418"/>
        <dbReference type="Rhea" id="RHEA-COMP:12419"/>
        <dbReference type="ChEBI" id="CHEBI:15378"/>
        <dbReference type="ChEBI" id="CHEBI:57856"/>
        <dbReference type="ChEBI" id="CHEBI:59789"/>
        <dbReference type="ChEBI" id="CHEBI:90615"/>
        <dbReference type="ChEBI" id="CHEBI:90616"/>
        <dbReference type="EC" id="2.1.1.72"/>
    </reaction>
</comment>
<evidence type="ECO:0000313" key="8">
    <source>
        <dbReference type="EMBL" id="GAA6168454.1"/>
    </source>
</evidence>
<keyword evidence="9" id="KW-1185">Reference proteome</keyword>
<comment type="caution">
    <text evidence="8">The sequence shown here is derived from an EMBL/GenBank/DDBJ whole genome shotgun (WGS) entry which is preliminary data.</text>
</comment>
<feature type="domain" description="DNA methylase N-4/N-6" evidence="7">
    <location>
        <begin position="120"/>
        <end position="433"/>
    </location>
</feature>
<dbReference type="InterPro" id="IPR002941">
    <property type="entry name" value="DNA_methylase_N4/N6"/>
</dbReference>
<dbReference type="InterPro" id="IPR002295">
    <property type="entry name" value="N4/N6-MTase_EcoPI_Mod-like"/>
</dbReference>
<dbReference type="EC" id="2.1.1.72" evidence="2"/>
<dbReference type="Pfam" id="PF01555">
    <property type="entry name" value="N6_N4_Mtase"/>
    <property type="match status" value="1"/>
</dbReference>
<dbReference type="SUPFAM" id="SSF53335">
    <property type="entry name" value="S-adenosyl-L-methionine-dependent methyltransferases"/>
    <property type="match status" value="1"/>
</dbReference>
<evidence type="ECO:0000256" key="5">
    <source>
        <dbReference type="ARBA" id="ARBA00022691"/>
    </source>
</evidence>
<dbReference type="Gene3D" id="3.40.50.150">
    <property type="entry name" value="Vaccinia Virus protein VP39"/>
    <property type="match status" value="1"/>
</dbReference>
<name>A0ABQ0A9X0_9GAMM</name>
<keyword evidence="5" id="KW-0949">S-adenosyl-L-methionine</keyword>
<evidence type="ECO:0000256" key="2">
    <source>
        <dbReference type="ARBA" id="ARBA00011900"/>
    </source>
</evidence>
<accession>A0ABQ0A9X0</accession>